<evidence type="ECO:0000313" key="16">
    <source>
        <dbReference type="EMBL" id="SCO63938.1"/>
    </source>
</evidence>
<dbReference type="Proteomes" id="UP000219974">
    <property type="component" value="Chromosome 14"/>
</dbReference>
<comment type="catalytic activity">
    <reaction evidence="7">
        <text>ATP + H2O = ADP + phosphate + H(+)</text>
        <dbReference type="Rhea" id="RHEA:13065"/>
        <dbReference type="ChEBI" id="CHEBI:15377"/>
        <dbReference type="ChEBI" id="CHEBI:15378"/>
        <dbReference type="ChEBI" id="CHEBI:30616"/>
        <dbReference type="ChEBI" id="CHEBI:43474"/>
        <dbReference type="ChEBI" id="CHEBI:456216"/>
        <dbReference type="EC" id="3.6.4.13"/>
    </reaction>
</comment>
<dbReference type="PROSITE" id="PS51194">
    <property type="entry name" value="HELICASE_CTER"/>
    <property type="match status" value="1"/>
</dbReference>
<evidence type="ECO:0000313" key="20">
    <source>
        <dbReference type="Proteomes" id="UP000220214"/>
    </source>
</evidence>
<dbReference type="EMBL" id="LT608150">
    <property type="protein sequence ID" value="SCM25912.1"/>
    <property type="molecule type" value="Genomic_DNA"/>
</dbReference>
<feature type="compositionally biased region" description="Low complexity" evidence="9">
    <location>
        <begin position="128"/>
        <end position="139"/>
    </location>
</feature>
<evidence type="ECO:0000313" key="12">
    <source>
        <dbReference type="EMBL" id="CXJ09710.1"/>
    </source>
</evidence>
<evidence type="ECO:0000256" key="4">
    <source>
        <dbReference type="ARBA" id="ARBA00022801"/>
    </source>
</evidence>
<evidence type="ECO:0000256" key="9">
    <source>
        <dbReference type="SAM" id="MobiDB-lite"/>
    </source>
</evidence>
<dbReference type="InterPro" id="IPR002464">
    <property type="entry name" value="DNA/RNA_helicase_DEAH_CS"/>
</dbReference>
<feature type="compositionally biased region" description="Polar residues" evidence="9">
    <location>
        <begin position="282"/>
        <end position="294"/>
    </location>
</feature>
<dbReference type="InterPro" id="IPR011545">
    <property type="entry name" value="DEAD/DEAH_box_helicase_dom"/>
</dbReference>
<dbReference type="EMBL" id="LT608278">
    <property type="protein sequence ID" value="SCO62380.1"/>
    <property type="molecule type" value="Genomic_DNA"/>
</dbReference>
<evidence type="ECO:0000256" key="1">
    <source>
        <dbReference type="ARBA" id="ARBA00008792"/>
    </source>
</evidence>
<feature type="domain" description="Helicase C-terminal" evidence="11">
    <location>
        <begin position="809"/>
        <end position="1007"/>
    </location>
</feature>
<dbReference type="Pfam" id="PF00271">
    <property type="entry name" value="Helicase_C"/>
    <property type="match status" value="1"/>
</dbReference>
<feature type="region of interest" description="Disordered" evidence="9">
    <location>
        <begin position="691"/>
        <end position="759"/>
    </location>
</feature>
<evidence type="ECO:0000256" key="7">
    <source>
        <dbReference type="ARBA" id="ARBA00047984"/>
    </source>
</evidence>
<dbReference type="SUPFAM" id="SSF52540">
    <property type="entry name" value="P-loop containing nucleoside triphosphate hydrolases"/>
    <property type="match status" value="1"/>
</dbReference>
<sequence length="1541" mass="179512">MEYENCESGSKYINKVENFEKNELETDVLSQNKELTRKERKQLEYEERNRKKKEKQIKKIKKIITKCNIKSLDGLKNNALINNNDLSQICENKDQSTSITKREHTKQKFNNGLDEHAENLNRKQTVDNKNNSKSKGQNNISGLCLNSHLQSLGILSKKQIMKTLKNKLKKNKESEKKLLFKKIEQFNLNNKGHNIMTHTNVKDKREKNQEHLDKLLKAYEQMNIDLPNNLKIAKNKLEARKKRLLKCINKKELESIVEQEENNPPKKSKVIKQFNHKKQNDQSEGSKSNDLASENNDENLEDNHTEISKDDSVTSSINFYNEEGKILYQNGSGQKEIQSIEIKEYERIDEGNDNVNEKDKIRERKILYERVNINRNENIEKLRSSLPVVGYEQEIIEAILNHDVVFISGDTGCGKSTQVPQFAYEYGFSTNNYLIGITEPRKIAVKSISNRLNEELNIKDVAGYQVRFEKSNFLKNSKIKVMTEGILLKEIMSDFVLSKYSIIILDEAHERSINMDLILGFLSIICKIRKEKYFAYKSDIIPLKVIIMSATITDNNLFENKIFTDYTSINIPTDKVPVVDHFLSYTPKNYVEEAKKKIIQIHKKLPPGSILVFLTSQEEIYQLYNALNNLKMTKEIIENTTFSENSKKHIESNPDENLEIFDLPEEKNTENERISFFVKDQDENKEKTIIFDASDDEDSDSEEGDANNKVDGNENDTENYFKNNFESKETSKNEEISFNSSEQISKNQNSPKIPSDNDTNAYVYTEKEISSERNEIETFEKEVCSFDENIPQNSHFDSDQKTYGKTENDQNNELSNVTDDTDQNDQNSNDKKNVKNSYKENKSEKSKKESTIWKGSDGSGKLTVYKLYSNLPIKKQMQLFNNPKDNERVCILSTNIAETSLTLPNIRYVIDSGKEKKKIYSAVNDYSYYIIDNISKSSALQRKGRAGRVLHLLKNNKKNKKKIEMEKGHVYKLYSSNYYNYFFKNNTDVPILNYPLDSLILYLLSFKIENVEKFPFINKPDHSKFQEARKRLIYFNCIYFGYKDIEFLFKNLSDKIASKQGIQNHVNMFNPQNKKGITLVGNFILSSPISIRYAKILTDVCLKSLSIKNTSAIPLACLLVSCLYLESIFSYDYKLSLKYKNSKKKKKRKQTNGNDDNNKSANGSISKSNNILMNLILKKNNDQRDQSDGSDSYDYSSHEDNNSSYQNSNNGEKSISMIEEYKSNFSNDIDFYLNLCITFYFSKERDQFCYNMKLDKKKMDELLKLSNHLMKIINFKLNHNITFDMLEKDISPVSKKIIYYAIFQGFIDHLAIRSDLIHNEYTRNLQIKNYNNKKAYFTQNINTPIYINSNSALYKNRPYPQYILYNYIMKNKNSYLMFDCLNISDSDLGKIRNVCIYINGYEKIPPPTYDMEKDKIIVCARPIYLLASHHLSIITKELNENDIAFYNYIALFILNGSMFPKMLKFQKFYSHTASNIINCSTQNIKRFIVELKNNKINNRASIISKWEKKNSFLKQEFMSLIANKITKYDEKLINSSWPPID</sequence>
<proteinExistence type="inferred from homology"/>
<dbReference type="EC" id="3.6.4.13" evidence="2"/>
<comment type="similarity">
    <text evidence="1">Belongs to the DEAD box helicase family. DEAH subfamily.</text>
</comment>
<dbReference type="SMART" id="SM00490">
    <property type="entry name" value="HELICc"/>
    <property type="match status" value="1"/>
</dbReference>
<dbReference type="PANTHER" id="PTHR18934">
    <property type="entry name" value="ATP-DEPENDENT RNA HELICASE"/>
    <property type="match status" value="1"/>
</dbReference>
<feature type="compositionally biased region" description="Basic and acidic residues" evidence="9">
    <location>
        <begin position="796"/>
        <end position="808"/>
    </location>
</feature>
<evidence type="ECO:0000256" key="8">
    <source>
        <dbReference type="SAM" id="Coils"/>
    </source>
</evidence>
<feature type="compositionally biased region" description="Polar residues" evidence="9">
    <location>
        <begin position="736"/>
        <end position="759"/>
    </location>
</feature>
<dbReference type="Pfam" id="PF00270">
    <property type="entry name" value="DEAD"/>
    <property type="match status" value="1"/>
</dbReference>
<feature type="compositionally biased region" description="Basic and acidic residues" evidence="9">
    <location>
        <begin position="725"/>
        <end position="735"/>
    </location>
</feature>
<dbReference type="CDD" id="cd18791">
    <property type="entry name" value="SF2_C_RHA"/>
    <property type="match status" value="1"/>
</dbReference>
<feature type="compositionally biased region" description="Basic and acidic residues" evidence="9">
    <location>
        <begin position="828"/>
        <end position="851"/>
    </location>
</feature>
<feature type="compositionally biased region" description="Basic and acidic residues" evidence="9">
    <location>
        <begin position="301"/>
        <end position="310"/>
    </location>
</feature>
<evidence type="ECO:0000259" key="10">
    <source>
        <dbReference type="PROSITE" id="PS51192"/>
    </source>
</evidence>
<feature type="compositionally biased region" description="Acidic residues" evidence="9">
    <location>
        <begin position="693"/>
        <end position="705"/>
    </location>
</feature>
<keyword evidence="4 12" id="KW-0378">Hydrolase</keyword>
<dbReference type="PANTHER" id="PTHR18934:SF99">
    <property type="entry name" value="ATP-DEPENDENT RNA HELICASE DHX37-RELATED"/>
    <property type="match status" value="1"/>
</dbReference>
<dbReference type="VEuPathDB" id="PlasmoDB:PBANKA_1401200"/>
<dbReference type="SMART" id="SM00487">
    <property type="entry name" value="DEXDc"/>
    <property type="match status" value="1"/>
</dbReference>
<dbReference type="GO" id="GO:0003723">
    <property type="term" value="F:RNA binding"/>
    <property type="evidence" value="ECO:0007669"/>
    <property type="project" value="TreeGrafter"/>
</dbReference>
<keyword evidence="6" id="KW-0067">ATP-binding</keyword>
<evidence type="ECO:0000313" key="18">
    <source>
        <dbReference type="Proteomes" id="UP000219860"/>
    </source>
</evidence>
<feature type="region of interest" description="Disordered" evidence="9">
    <location>
        <begin position="789"/>
        <end position="853"/>
    </location>
</feature>
<dbReference type="Proteomes" id="UP000516480">
    <property type="component" value="Chromosome 14"/>
</dbReference>
<dbReference type="GO" id="GO:0000462">
    <property type="term" value="P:maturation of SSU-rRNA from tricistronic rRNA transcript (SSU-rRNA, 5.8S rRNA, LSU-rRNA)"/>
    <property type="evidence" value="ECO:0007669"/>
    <property type="project" value="TreeGrafter"/>
</dbReference>
<keyword evidence="8" id="KW-0175">Coiled coil</keyword>
<feature type="region of interest" description="Disordered" evidence="9">
    <location>
        <begin position="1182"/>
        <end position="1211"/>
    </location>
</feature>
<dbReference type="InterPro" id="IPR014001">
    <property type="entry name" value="Helicase_ATP-bd"/>
</dbReference>
<dbReference type="GO" id="GO:0016787">
    <property type="term" value="F:hydrolase activity"/>
    <property type="evidence" value="ECO:0007669"/>
    <property type="project" value="UniProtKB-KW"/>
</dbReference>
<dbReference type="Proteomes" id="UP000069549">
    <property type="component" value="Chromosome 14"/>
</dbReference>
<evidence type="ECO:0000313" key="14">
    <source>
        <dbReference type="EMBL" id="SCN28177.1"/>
    </source>
</evidence>
<dbReference type="InterPro" id="IPR001650">
    <property type="entry name" value="Helicase_C-like"/>
</dbReference>
<evidence type="ECO:0000256" key="5">
    <source>
        <dbReference type="ARBA" id="ARBA00022806"/>
    </source>
</evidence>
<evidence type="ECO:0000313" key="13">
    <source>
        <dbReference type="EMBL" id="SCM25912.1"/>
    </source>
</evidence>
<feature type="region of interest" description="Disordered" evidence="9">
    <location>
        <begin position="257"/>
        <end position="310"/>
    </location>
</feature>
<dbReference type="GO" id="GO:0005524">
    <property type="term" value="F:ATP binding"/>
    <property type="evidence" value="ECO:0007669"/>
    <property type="project" value="UniProtKB-KW"/>
</dbReference>
<evidence type="ECO:0000313" key="21">
    <source>
        <dbReference type="Proteomes" id="UP000516480"/>
    </source>
</evidence>
<accession>A0A0Z0AA37</accession>
<evidence type="ECO:0000256" key="2">
    <source>
        <dbReference type="ARBA" id="ARBA00012552"/>
    </source>
</evidence>
<keyword evidence="5 12" id="KW-0347">Helicase</keyword>
<gene>
    <name evidence="12" type="ORF">PBK173_000428500</name>
    <name evidence="14" type="ORF">PBNK65E_000417900</name>
    <name evidence="13" type="ORF">PBNK65NY_000417200</name>
    <name evidence="16" type="ORF">PBSP11A_000417600</name>
    <name evidence="15" type="ORF">PBSP11RLL_000417200</name>
</gene>
<reference evidence="12 17" key="1">
    <citation type="submission" date="2016-02" db="EMBL/GenBank/DDBJ databases">
        <authorList>
            <consortium name="Pathogen Informatics"/>
        </authorList>
    </citation>
    <scope>NUCLEOTIDE SEQUENCE [LARGE SCALE GENOMIC DNA]</scope>
    <source>
        <strain evidence="12 17">K173</strain>
        <strain evidence="13 21">NK65 ny</strain>
        <strain evidence="14 20">NK65e</strain>
        <strain evidence="16 18">SP11 Antwerpcl1</strain>
        <strain evidence="15 19">SP11 RLL</strain>
    </source>
</reference>
<evidence type="ECO:0000259" key="11">
    <source>
        <dbReference type="PROSITE" id="PS51194"/>
    </source>
</evidence>
<evidence type="ECO:0000313" key="15">
    <source>
        <dbReference type="EMBL" id="SCO62380.1"/>
    </source>
</evidence>
<dbReference type="PROSITE" id="PS00690">
    <property type="entry name" value="DEAH_ATP_HELICASE"/>
    <property type="match status" value="1"/>
</dbReference>
<dbReference type="GO" id="GO:0005730">
    <property type="term" value="C:nucleolus"/>
    <property type="evidence" value="ECO:0007669"/>
    <property type="project" value="TreeGrafter"/>
</dbReference>
<dbReference type="EMBL" id="LT608262">
    <property type="protein sequence ID" value="SCO63938.1"/>
    <property type="molecule type" value="Genomic_DNA"/>
</dbReference>
<dbReference type="GO" id="GO:0003724">
    <property type="term" value="F:RNA helicase activity"/>
    <property type="evidence" value="ECO:0007669"/>
    <property type="project" value="UniProtKB-EC"/>
</dbReference>
<dbReference type="OMA" id="NIWPPLD"/>
<feature type="compositionally biased region" description="Polar residues" evidence="9">
    <location>
        <begin position="1151"/>
        <end position="1163"/>
    </location>
</feature>
<organism evidence="12 17">
    <name type="scientific">Plasmodium berghei</name>
    <dbReference type="NCBI Taxonomy" id="5821"/>
    <lineage>
        <taxon>Eukaryota</taxon>
        <taxon>Sar</taxon>
        <taxon>Alveolata</taxon>
        <taxon>Apicomplexa</taxon>
        <taxon>Aconoidasida</taxon>
        <taxon>Haemosporida</taxon>
        <taxon>Plasmodiidae</taxon>
        <taxon>Plasmodium</taxon>
        <taxon>Plasmodium (Vinckeia)</taxon>
    </lineage>
</organism>
<evidence type="ECO:0000313" key="19">
    <source>
        <dbReference type="Proteomes" id="UP000219974"/>
    </source>
</evidence>
<dbReference type="FunFam" id="3.40.50.300:FF:000637">
    <property type="entry name" value="ATP-dependent RNA helicase DHX37/DHR1"/>
    <property type="match status" value="1"/>
</dbReference>
<feature type="region of interest" description="Disordered" evidence="9">
    <location>
        <begin position="112"/>
        <end position="139"/>
    </location>
</feature>
<protein>
    <recommendedName>
        <fullName evidence="2">RNA helicase</fullName>
        <ecNumber evidence="2">3.6.4.13</ecNumber>
    </recommendedName>
</protein>
<dbReference type="InterPro" id="IPR027417">
    <property type="entry name" value="P-loop_NTPase"/>
</dbReference>
<dbReference type="OrthoDB" id="10253254at2759"/>
<feature type="region of interest" description="Disordered" evidence="9">
    <location>
        <begin position="1144"/>
        <end position="1166"/>
    </location>
</feature>
<feature type="domain" description="Helicase ATP-binding" evidence="10">
    <location>
        <begin position="396"/>
        <end position="570"/>
    </location>
</feature>
<dbReference type="Gene3D" id="3.40.50.300">
    <property type="entry name" value="P-loop containing nucleotide triphosphate hydrolases"/>
    <property type="match status" value="3"/>
</dbReference>
<feature type="compositionally biased region" description="Basic residues" evidence="9">
    <location>
        <begin position="266"/>
        <end position="277"/>
    </location>
</feature>
<dbReference type="Proteomes" id="UP000219860">
    <property type="component" value="Chromosome 14"/>
</dbReference>
<keyword evidence="3" id="KW-0547">Nucleotide-binding</keyword>
<dbReference type="EMBL" id="LT614640">
    <property type="protein sequence ID" value="SCN28177.1"/>
    <property type="molecule type" value="Genomic_DNA"/>
</dbReference>
<dbReference type="Proteomes" id="UP000220214">
    <property type="component" value="Chromosome 14"/>
</dbReference>
<dbReference type="PROSITE" id="PS51192">
    <property type="entry name" value="HELICASE_ATP_BIND_1"/>
    <property type="match status" value="1"/>
</dbReference>
<evidence type="ECO:0000256" key="6">
    <source>
        <dbReference type="ARBA" id="ARBA00022840"/>
    </source>
</evidence>
<name>A0A0Z0AA37_PLABE</name>
<evidence type="ECO:0000256" key="3">
    <source>
        <dbReference type="ARBA" id="ARBA00022741"/>
    </source>
</evidence>
<feature type="coiled-coil region" evidence="8">
    <location>
        <begin position="21"/>
        <end position="63"/>
    </location>
</feature>
<dbReference type="EMBL" id="LT160034">
    <property type="protein sequence ID" value="CXJ09710.1"/>
    <property type="molecule type" value="Genomic_DNA"/>
</dbReference>
<evidence type="ECO:0000313" key="17">
    <source>
        <dbReference type="Proteomes" id="UP000069549"/>
    </source>
</evidence>
<feature type="compositionally biased region" description="Basic and acidic residues" evidence="9">
    <location>
        <begin position="113"/>
        <end position="126"/>
    </location>
</feature>